<dbReference type="InterPro" id="IPR029026">
    <property type="entry name" value="tRNA_m1G_MTases_N"/>
</dbReference>
<dbReference type="SMART" id="SM00967">
    <property type="entry name" value="SpoU_sub_bind"/>
    <property type="match status" value="1"/>
</dbReference>
<dbReference type="InterPro" id="IPR013123">
    <property type="entry name" value="SpoU_subst-bd"/>
</dbReference>
<comment type="similarity">
    <text evidence="1">Belongs to the class IV-like SAM-binding methyltransferase superfamily. RNA methyltransferase TrmH family.</text>
</comment>
<dbReference type="GO" id="GO:0006396">
    <property type="term" value="P:RNA processing"/>
    <property type="evidence" value="ECO:0007669"/>
    <property type="project" value="InterPro"/>
</dbReference>
<dbReference type="KEGG" id="rsd:TGRD_272"/>
<keyword evidence="3" id="KW-0808">Transferase</keyword>
<dbReference type="GO" id="GO:0008173">
    <property type="term" value="F:RNA methyltransferase activity"/>
    <property type="evidence" value="ECO:0007669"/>
    <property type="project" value="InterPro"/>
</dbReference>
<gene>
    <name evidence="5" type="ordered locus">TGRD_272</name>
</gene>
<dbReference type="GO" id="GO:0005737">
    <property type="term" value="C:cytoplasm"/>
    <property type="evidence" value="ECO:0007669"/>
    <property type="project" value="UniProtKB-ARBA"/>
</dbReference>
<dbReference type="Pfam" id="PF00588">
    <property type="entry name" value="SpoU_methylase"/>
    <property type="match status" value="1"/>
</dbReference>
<dbReference type="GO" id="GO:0032259">
    <property type="term" value="P:methylation"/>
    <property type="evidence" value="ECO:0007669"/>
    <property type="project" value="UniProtKB-KW"/>
</dbReference>
<dbReference type="InterPro" id="IPR053888">
    <property type="entry name" value="MRM3-like_sub_bind"/>
</dbReference>
<evidence type="ECO:0000313" key="5">
    <source>
        <dbReference type="EMBL" id="BAG13756.1"/>
    </source>
</evidence>
<dbReference type="InterPro" id="IPR029028">
    <property type="entry name" value="Alpha/beta_knot_MTases"/>
</dbReference>
<dbReference type="RefSeq" id="WP_015423283.1">
    <property type="nucleotide sequence ID" value="NC_020419.1"/>
</dbReference>
<organism evidence="5 6">
    <name type="scientific">Endomicrobium trichonymphae</name>
    <dbReference type="NCBI Taxonomy" id="1408204"/>
    <lineage>
        <taxon>Bacteria</taxon>
        <taxon>Pseudomonadati</taxon>
        <taxon>Elusimicrobiota</taxon>
        <taxon>Endomicrobiia</taxon>
        <taxon>Endomicrobiales</taxon>
        <taxon>Endomicrobiaceae</taxon>
        <taxon>Candidatus Endomicrobiellum</taxon>
    </lineage>
</organism>
<dbReference type="GO" id="GO:0003723">
    <property type="term" value="F:RNA binding"/>
    <property type="evidence" value="ECO:0007669"/>
    <property type="project" value="InterPro"/>
</dbReference>
<dbReference type="InterPro" id="IPR029064">
    <property type="entry name" value="Ribosomal_eL30-like_sf"/>
</dbReference>
<dbReference type="PANTHER" id="PTHR43191:SF2">
    <property type="entry name" value="RRNA METHYLTRANSFERASE 3, MITOCHONDRIAL"/>
    <property type="match status" value="1"/>
</dbReference>
<dbReference type="HOGENOM" id="CLU_021322_3_2_0"/>
<reference evidence="6" key="1">
    <citation type="journal article" date="2008" name="Proc. Natl. Acad. Sci. U.S.A.">
        <title>Complete genome of the uncultured termite group 1 bacteria in a single host protist cell.</title>
        <authorList>
            <person name="Hongoh Y."/>
            <person name="Sharma V.K."/>
            <person name="Prakash T."/>
            <person name="Noda S."/>
            <person name="Taylor T.D."/>
            <person name="Kudo T."/>
            <person name="Sakaki Y."/>
            <person name="Toyoda A."/>
            <person name="Hattori M."/>
            <person name="Ohkuma M."/>
        </authorList>
    </citation>
    <scope>NUCLEOTIDE SEQUENCE [LARGE SCALE GENOMIC DNA]</scope>
    <source>
        <strain evidence="6">Rs-D17 genomovar Ri2008</strain>
    </source>
</reference>
<dbReference type="CDD" id="cd18095">
    <property type="entry name" value="SpoU-like_rRNA-MTase"/>
    <property type="match status" value="1"/>
</dbReference>
<keyword evidence="2" id="KW-0489">Methyltransferase</keyword>
<accession>B1GZS4</accession>
<dbReference type="Pfam" id="PF22435">
    <property type="entry name" value="MRM3-like_sub_bind"/>
    <property type="match status" value="1"/>
</dbReference>
<proteinExistence type="inferred from homology"/>
<dbReference type="SUPFAM" id="SSF55315">
    <property type="entry name" value="L30e-like"/>
    <property type="match status" value="1"/>
</dbReference>
<name>B1GZS4_ENDTX</name>
<sequence length="255" mass="28416">MIIKSVQNQIFKDALSLQNKKLRDKNGLFFVEGKKQIYEIPKNRTIKQIFISEKYKNDVTNLKNVIMLSNHLFSKLSATKSPQGIMAIVEKKYYAVEDIIKNSGLFILLENIQDPGNLGTIIRSADAFGAKAVFVSKGSADIYSDKTIRATMGSIFHLPIIDSINIKNTLNLMKNKKISVFAASLKGEKYLNDIKFPNKSAFVIGNEANGLRSETENSADTLVKIYMPGNTESLNAATAASIIMYEAAKNRTFIF</sequence>
<dbReference type="InterPro" id="IPR051259">
    <property type="entry name" value="rRNA_Methyltransferase"/>
</dbReference>
<feature type="domain" description="RNA 2-O ribose methyltransferase substrate binding" evidence="4">
    <location>
        <begin position="30"/>
        <end position="95"/>
    </location>
</feature>
<protein>
    <submittedName>
        <fullName evidence="5">23S rRNA (Guanosine-2'-O-)-methyltransferase</fullName>
    </submittedName>
</protein>
<dbReference type="PANTHER" id="PTHR43191">
    <property type="entry name" value="RRNA METHYLTRANSFERASE 3"/>
    <property type="match status" value="1"/>
</dbReference>
<dbReference type="Gene3D" id="3.40.1280.10">
    <property type="match status" value="1"/>
</dbReference>
<dbReference type="Gene3D" id="3.30.1330.30">
    <property type="match status" value="1"/>
</dbReference>
<dbReference type="EMBL" id="AP009510">
    <property type="protein sequence ID" value="BAG13756.1"/>
    <property type="molecule type" value="Genomic_DNA"/>
</dbReference>
<dbReference type="AlphaFoldDB" id="B1GZS4"/>
<dbReference type="Proteomes" id="UP000001691">
    <property type="component" value="Chromosome"/>
</dbReference>
<evidence type="ECO:0000259" key="4">
    <source>
        <dbReference type="SMART" id="SM00967"/>
    </source>
</evidence>
<evidence type="ECO:0000256" key="2">
    <source>
        <dbReference type="ARBA" id="ARBA00022603"/>
    </source>
</evidence>
<dbReference type="SUPFAM" id="SSF75217">
    <property type="entry name" value="alpha/beta knot"/>
    <property type="match status" value="1"/>
</dbReference>
<keyword evidence="6" id="KW-1185">Reference proteome</keyword>
<evidence type="ECO:0000256" key="3">
    <source>
        <dbReference type="ARBA" id="ARBA00022679"/>
    </source>
</evidence>
<evidence type="ECO:0000313" key="6">
    <source>
        <dbReference type="Proteomes" id="UP000001691"/>
    </source>
</evidence>
<dbReference type="InterPro" id="IPR001537">
    <property type="entry name" value="SpoU_MeTrfase"/>
</dbReference>
<dbReference type="STRING" id="471821.TGRD_273"/>
<evidence type="ECO:0000256" key="1">
    <source>
        <dbReference type="ARBA" id="ARBA00007228"/>
    </source>
</evidence>